<proteinExistence type="predicted"/>
<organism evidence="1 2">
    <name type="scientific">Kangiella japonica</name>
    <dbReference type="NCBI Taxonomy" id="647384"/>
    <lineage>
        <taxon>Bacteria</taxon>
        <taxon>Pseudomonadati</taxon>
        <taxon>Pseudomonadota</taxon>
        <taxon>Gammaproteobacteria</taxon>
        <taxon>Kangiellales</taxon>
        <taxon>Kangiellaceae</taxon>
        <taxon>Kangiella</taxon>
    </lineage>
</organism>
<sequence length="425" mass="49168">MSKSIKSYELHGSYDFATHEINIIKLNNRDLSFLTELKEVSQNKITKSDLSDIRTIVHEITHFLDSTTTIWGAEFNYRKNLYLVEQSNQRGEVLQLNLSELSLHHELNDGAGESLSLNFKIEHAIEYDNEYGVYISVLFYNEGGEVTAKVPTSMLALLECNAIASEILIALELVKSVDGYSGSDIEEEFNDFLISSNDIEYKLFLFLARKHFNFLPLESFLRLFKSFVDLSLNVEAIPLSKFANIVERTCLNKELGRLLSAELRRGSSRAAFLFKLILFSYGHYITCDDEEKLKLRETICKKPINFIHTVLMKLGVRLTNINEFGITQEQLKNQCFFDSEIFMMTSSFNRNLLKSEQFCFQTLKKLKYPDIFKLNNKNATLPCFIKVDLESKISQIFPAFSQLYDLYDEAPKFHLVPGYKEFYIR</sequence>
<reference evidence="1 2" key="1">
    <citation type="journal article" date="2019" name="Int. J. Syst. Evol. Microbiol.">
        <title>The Global Catalogue of Microorganisms (GCM) 10K type strain sequencing project: providing services to taxonomists for standard genome sequencing and annotation.</title>
        <authorList>
            <consortium name="The Broad Institute Genomics Platform"/>
            <consortium name="The Broad Institute Genome Sequencing Center for Infectious Disease"/>
            <person name="Wu L."/>
            <person name="Ma J."/>
        </authorList>
    </citation>
    <scope>NUCLEOTIDE SEQUENCE [LARGE SCALE GENOMIC DNA]</scope>
    <source>
        <strain evidence="1 2">JCM 16211</strain>
    </source>
</reference>
<dbReference type="Proteomes" id="UP001501221">
    <property type="component" value="Unassembled WGS sequence"/>
</dbReference>
<gene>
    <name evidence="1" type="ORF">GCM10009123_10540</name>
</gene>
<name>A0ABN0SXF6_9GAMM</name>
<evidence type="ECO:0000313" key="2">
    <source>
        <dbReference type="Proteomes" id="UP001501221"/>
    </source>
</evidence>
<dbReference type="EMBL" id="BAAAFM010000003">
    <property type="protein sequence ID" value="GAA0204948.1"/>
    <property type="molecule type" value="Genomic_DNA"/>
</dbReference>
<evidence type="ECO:0000313" key="1">
    <source>
        <dbReference type="EMBL" id="GAA0204948.1"/>
    </source>
</evidence>
<protein>
    <submittedName>
        <fullName evidence="1">Uncharacterized protein</fullName>
    </submittedName>
</protein>
<dbReference type="RefSeq" id="WP_343987626.1">
    <property type="nucleotide sequence ID" value="NZ_BAAAFM010000003.1"/>
</dbReference>
<comment type="caution">
    <text evidence="1">The sequence shown here is derived from an EMBL/GenBank/DDBJ whole genome shotgun (WGS) entry which is preliminary data.</text>
</comment>
<keyword evidence="2" id="KW-1185">Reference proteome</keyword>
<accession>A0ABN0SXF6</accession>